<evidence type="ECO:0000256" key="5">
    <source>
        <dbReference type="ARBA" id="ARBA00023014"/>
    </source>
</evidence>
<accession>A0A4R0P8P1</accession>
<dbReference type="PROSITE" id="PS51687">
    <property type="entry name" value="SAM_MT_RNA_M5U"/>
    <property type="match status" value="1"/>
</dbReference>
<keyword evidence="5" id="KW-0411">Iron-sulfur</keyword>
<dbReference type="InterPro" id="IPR012340">
    <property type="entry name" value="NA-bd_OB-fold"/>
</dbReference>
<dbReference type="AlphaFoldDB" id="A0A4R0P8P1"/>
<dbReference type="GO" id="GO:0070041">
    <property type="term" value="F:rRNA (uridine-C5-)-methyltransferase activity"/>
    <property type="evidence" value="ECO:0007669"/>
    <property type="project" value="TreeGrafter"/>
</dbReference>
<keyword evidence="4 6" id="KW-0949">S-adenosyl-L-methionine</keyword>
<keyword evidence="1" id="KW-0479">Metal-binding</keyword>
<comment type="caution">
    <text evidence="8">The sequence shown here is derived from an EMBL/GenBank/DDBJ whole genome shotgun (WGS) entry which is preliminary data.</text>
</comment>
<protein>
    <submittedName>
        <fullName evidence="8">Class I SAM-dependent RNA methyltransferase</fullName>
    </submittedName>
</protein>
<keyword evidence="1" id="KW-0004">4Fe-4S</keyword>
<dbReference type="GO" id="GO:0070475">
    <property type="term" value="P:rRNA base methylation"/>
    <property type="evidence" value="ECO:0007669"/>
    <property type="project" value="TreeGrafter"/>
</dbReference>
<keyword evidence="3 6" id="KW-0808">Transferase</keyword>
<evidence type="ECO:0000256" key="6">
    <source>
        <dbReference type="PROSITE-ProRule" id="PRU01024"/>
    </source>
</evidence>
<dbReference type="GO" id="GO:0051539">
    <property type="term" value="F:4 iron, 4 sulfur cluster binding"/>
    <property type="evidence" value="ECO:0007669"/>
    <property type="project" value="UniProtKB-KW"/>
</dbReference>
<organism evidence="8 9">
    <name type="scientific">Oricola cellulosilytica</name>
    <dbReference type="NCBI Taxonomy" id="1429082"/>
    <lineage>
        <taxon>Bacteria</taxon>
        <taxon>Pseudomonadati</taxon>
        <taxon>Pseudomonadota</taxon>
        <taxon>Alphaproteobacteria</taxon>
        <taxon>Hyphomicrobiales</taxon>
        <taxon>Ahrensiaceae</taxon>
        <taxon>Oricola</taxon>
    </lineage>
</organism>
<dbReference type="Gene3D" id="3.40.50.150">
    <property type="entry name" value="Vaccinia Virus protein VP39"/>
    <property type="match status" value="1"/>
</dbReference>
<dbReference type="Gene3D" id="2.40.50.1070">
    <property type="match status" value="1"/>
</dbReference>
<dbReference type="InterPro" id="IPR029063">
    <property type="entry name" value="SAM-dependent_MTases_sf"/>
</dbReference>
<proteinExistence type="inferred from homology"/>
<evidence type="ECO:0000256" key="2">
    <source>
        <dbReference type="ARBA" id="ARBA00022603"/>
    </source>
</evidence>
<dbReference type="RefSeq" id="WP_131569698.1">
    <property type="nucleotide sequence ID" value="NZ_JAINFK010000006.1"/>
</dbReference>
<dbReference type="PANTHER" id="PTHR11061">
    <property type="entry name" value="RNA M5U METHYLTRANSFERASE"/>
    <property type="match status" value="1"/>
</dbReference>
<keyword evidence="9" id="KW-1185">Reference proteome</keyword>
<evidence type="ECO:0000313" key="8">
    <source>
        <dbReference type="EMBL" id="TCD13444.1"/>
    </source>
</evidence>
<evidence type="ECO:0000256" key="3">
    <source>
        <dbReference type="ARBA" id="ARBA00022679"/>
    </source>
</evidence>
<dbReference type="SUPFAM" id="SSF50249">
    <property type="entry name" value="Nucleic acid-binding proteins"/>
    <property type="match status" value="1"/>
</dbReference>
<feature type="active site" evidence="7">
    <location>
        <position position="371"/>
    </location>
</feature>
<evidence type="ECO:0000256" key="1">
    <source>
        <dbReference type="ARBA" id="ARBA00022485"/>
    </source>
</evidence>
<dbReference type="PROSITE" id="PS01230">
    <property type="entry name" value="TRMA_1"/>
    <property type="match status" value="1"/>
</dbReference>
<feature type="binding site" evidence="6">
    <location>
        <position position="248"/>
    </location>
    <ligand>
        <name>S-adenosyl-L-methionine</name>
        <dbReference type="ChEBI" id="CHEBI:59789"/>
    </ligand>
</feature>
<feature type="binding site" evidence="6">
    <location>
        <position position="275"/>
    </location>
    <ligand>
        <name>S-adenosyl-L-methionine</name>
        <dbReference type="ChEBI" id="CHEBI:59789"/>
    </ligand>
</feature>
<feature type="active site" description="Nucleophile" evidence="6">
    <location>
        <position position="371"/>
    </location>
</feature>
<dbReference type="PANTHER" id="PTHR11061:SF49">
    <property type="entry name" value="23S RRNA (URACIL(1939)-C(5))-METHYLTRANSFERASE RLMD"/>
    <property type="match status" value="1"/>
</dbReference>
<reference evidence="8 9" key="1">
    <citation type="journal article" date="2015" name="Antonie Van Leeuwenhoek">
        <title>Oricola cellulosilytica gen. nov., sp. nov., a cellulose-degrading bacterium of the family Phyllobacteriaceae isolated from surface seashore water, and emended descriptions of Mesorhizobium loti and Phyllobacterium myrsinacearum.</title>
        <authorList>
            <person name="Hameed A."/>
            <person name="Shahina M."/>
            <person name="Lai W.A."/>
            <person name="Lin S.Y."/>
            <person name="Young L.S."/>
            <person name="Liu Y.C."/>
            <person name="Hsu Y.H."/>
            <person name="Young C.C."/>
        </authorList>
    </citation>
    <scope>NUCLEOTIDE SEQUENCE [LARGE SCALE GENOMIC DNA]</scope>
    <source>
        <strain evidence="8 9">KCTC 52183</strain>
    </source>
</reference>
<dbReference type="InterPro" id="IPR030390">
    <property type="entry name" value="MeTrfase_TrmA_AS"/>
</dbReference>
<comment type="similarity">
    <text evidence="6">Belongs to the class I-like SAM-binding methyltransferase superfamily. RNA M5U methyltransferase family.</text>
</comment>
<evidence type="ECO:0000256" key="7">
    <source>
        <dbReference type="PROSITE-ProRule" id="PRU10015"/>
    </source>
</evidence>
<dbReference type="CDD" id="cd02440">
    <property type="entry name" value="AdoMet_MTases"/>
    <property type="match status" value="1"/>
</dbReference>
<dbReference type="InterPro" id="IPR010280">
    <property type="entry name" value="U5_MeTrfase_fam"/>
</dbReference>
<dbReference type="SUPFAM" id="SSF53335">
    <property type="entry name" value="S-adenosyl-L-methionine-dependent methyltransferases"/>
    <property type="match status" value="1"/>
</dbReference>
<dbReference type="Proteomes" id="UP000291301">
    <property type="component" value="Unassembled WGS sequence"/>
</dbReference>
<keyword evidence="2 6" id="KW-0489">Methyltransferase</keyword>
<feature type="binding site" evidence="6">
    <location>
        <position position="295"/>
    </location>
    <ligand>
        <name>S-adenosyl-L-methionine</name>
        <dbReference type="ChEBI" id="CHEBI:59789"/>
    </ligand>
</feature>
<gene>
    <name evidence="8" type="ORF">E0D97_13270</name>
</gene>
<feature type="binding site" evidence="6">
    <location>
        <position position="345"/>
    </location>
    <ligand>
        <name>S-adenosyl-L-methionine</name>
        <dbReference type="ChEBI" id="CHEBI:59789"/>
    </ligand>
</feature>
<dbReference type="EMBL" id="SJST01000005">
    <property type="protein sequence ID" value="TCD13444.1"/>
    <property type="molecule type" value="Genomic_DNA"/>
</dbReference>
<dbReference type="Pfam" id="PF05958">
    <property type="entry name" value="tRNA_U5-meth_tr"/>
    <property type="match status" value="1"/>
</dbReference>
<dbReference type="OrthoDB" id="9804590at2"/>
<evidence type="ECO:0000313" key="9">
    <source>
        <dbReference type="Proteomes" id="UP000291301"/>
    </source>
</evidence>
<sequence>MSRTVTLQIGHLGARGDGVSSLGDAPVFVPFTLPGEEATIVMDGRSASLLSISDPSADRVEPVCPHFGTCGGCALQHMALPAYRAWKASLFEKAFASRNLDTSAIKPAQFCEPHTRRRAVFSAIRTDAGVQLGFLQAGSNRVVDLRECHVISPAIDAGRPKLKALTAAFLPPAKTVHVTVNETVSGLDIAVDGKFTLGEGAKRRAADALSATNFVRLTVNGEIVLELKRPLVKFGDIAVSPPPGAFLQAVPAMEESMAALVCDHMAKSKRVADLYAGCGTFAVRIAKASTVHVVEADGAALRSLDRGVRDAGGFGLRQVTTEKRDLARRPLTAQELKPFDGVVFDPPRAGAEAQTREIAASTVQRVAAVSCNPETLARDLRILVDAGFRLRSVTPIDQFIWTPHLEAVALLDRLKSAKRHWSDL</sequence>
<keyword evidence="1" id="KW-0408">Iron</keyword>
<dbReference type="Gene3D" id="2.40.50.140">
    <property type="entry name" value="Nucleic acid-binding proteins"/>
    <property type="match status" value="1"/>
</dbReference>
<evidence type="ECO:0000256" key="4">
    <source>
        <dbReference type="ARBA" id="ARBA00022691"/>
    </source>
</evidence>
<name>A0A4R0P8P1_9HYPH</name>